<dbReference type="Gene3D" id="3.30.70.100">
    <property type="match status" value="1"/>
</dbReference>
<gene>
    <name evidence="2" type="ORF">ACFQZI_19545</name>
</gene>
<dbReference type="Pfam" id="PF04940">
    <property type="entry name" value="BLUF"/>
    <property type="match status" value="1"/>
</dbReference>
<protein>
    <submittedName>
        <fullName evidence="2">BLUF domain-containing protein</fullName>
    </submittedName>
</protein>
<name>A0ABW2ZLR6_9SPHI</name>
<dbReference type="SUPFAM" id="SSF54975">
    <property type="entry name" value="Acylphosphatase/BLUF domain-like"/>
    <property type="match status" value="1"/>
</dbReference>
<sequence>MKNIVYLSTAVTLLNDDQLIDILTSARKNNAERNVSGMLLYSEGTFIQVLEGEDTQVDAIFAKIETDPRHKNLITLINGSIVHKNFAEWAMGFTTVNTAKVADLLGYLKSMDSVHEKSDNNAAIITLKTFIETNKLVIRS</sequence>
<comment type="caution">
    <text evidence="2">The sequence shown here is derived from an EMBL/GenBank/DDBJ whole genome shotgun (WGS) entry which is preliminary data.</text>
</comment>
<dbReference type="EMBL" id="JBHTIA010000013">
    <property type="protein sequence ID" value="MFD0767061.1"/>
    <property type="molecule type" value="Genomic_DNA"/>
</dbReference>
<dbReference type="Proteomes" id="UP001597073">
    <property type="component" value="Unassembled WGS sequence"/>
</dbReference>
<reference evidence="3" key="1">
    <citation type="journal article" date="2019" name="Int. J. Syst. Evol. Microbiol.">
        <title>The Global Catalogue of Microorganisms (GCM) 10K type strain sequencing project: providing services to taxonomists for standard genome sequencing and annotation.</title>
        <authorList>
            <consortium name="The Broad Institute Genomics Platform"/>
            <consortium name="The Broad Institute Genome Sequencing Center for Infectious Disease"/>
            <person name="Wu L."/>
            <person name="Ma J."/>
        </authorList>
    </citation>
    <scope>NUCLEOTIDE SEQUENCE [LARGE SCALE GENOMIC DNA]</scope>
    <source>
        <strain evidence="3">CCUG 60742</strain>
    </source>
</reference>
<dbReference type="SMART" id="SM01034">
    <property type="entry name" value="BLUF"/>
    <property type="match status" value="1"/>
</dbReference>
<dbReference type="InterPro" id="IPR036046">
    <property type="entry name" value="Acylphosphatase-like_dom_sf"/>
</dbReference>
<organism evidence="2 3">
    <name type="scientific">Mucilaginibacter lutimaris</name>
    <dbReference type="NCBI Taxonomy" id="931629"/>
    <lineage>
        <taxon>Bacteria</taxon>
        <taxon>Pseudomonadati</taxon>
        <taxon>Bacteroidota</taxon>
        <taxon>Sphingobacteriia</taxon>
        <taxon>Sphingobacteriales</taxon>
        <taxon>Sphingobacteriaceae</taxon>
        <taxon>Mucilaginibacter</taxon>
    </lineage>
</organism>
<evidence type="ECO:0000259" key="1">
    <source>
        <dbReference type="PROSITE" id="PS50925"/>
    </source>
</evidence>
<accession>A0ABW2ZLR6</accession>
<dbReference type="RefSeq" id="WP_377145517.1">
    <property type="nucleotide sequence ID" value="NZ_JBHTIA010000013.1"/>
</dbReference>
<proteinExistence type="predicted"/>
<feature type="domain" description="BLUF" evidence="1">
    <location>
        <begin position="1"/>
        <end position="92"/>
    </location>
</feature>
<dbReference type="PROSITE" id="PS50925">
    <property type="entry name" value="BLUF"/>
    <property type="match status" value="1"/>
</dbReference>
<evidence type="ECO:0000313" key="3">
    <source>
        <dbReference type="Proteomes" id="UP001597073"/>
    </source>
</evidence>
<evidence type="ECO:0000313" key="2">
    <source>
        <dbReference type="EMBL" id="MFD0767061.1"/>
    </source>
</evidence>
<keyword evidence="3" id="KW-1185">Reference proteome</keyword>
<dbReference type="InterPro" id="IPR007024">
    <property type="entry name" value="BLUF_domain"/>
</dbReference>